<dbReference type="Proteomes" id="UP001177003">
    <property type="component" value="Chromosome 5"/>
</dbReference>
<dbReference type="Pfam" id="PF04195">
    <property type="entry name" value="Transposase_28"/>
    <property type="match status" value="1"/>
</dbReference>
<evidence type="ECO:0000313" key="2">
    <source>
        <dbReference type="EMBL" id="CAI9283956.1"/>
    </source>
</evidence>
<dbReference type="AlphaFoldDB" id="A0AA35Z113"/>
<feature type="domain" description="Transposase (putative) gypsy type" evidence="1">
    <location>
        <begin position="53"/>
        <end position="114"/>
    </location>
</feature>
<proteinExistence type="predicted"/>
<evidence type="ECO:0000259" key="1">
    <source>
        <dbReference type="Pfam" id="PF04195"/>
    </source>
</evidence>
<reference evidence="2" key="1">
    <citation type="submission" date="2023-04" db="EMBL/GenBank/DDBJ databases">
        <authorList>
            <person name="Vijverberg K."/>
            <person name="Xiong W."/>
            <person name="Schranz E."/>
        </authorList>
    </citation>
    <scope>NUCLEOTIDE SEQUENCE</scope>
</reference>
<name>A0AA35Z113_LACSI</name>
<dbReference type="InterPro" id="IPR007321">
    <property type="entry name" value="Transposase_28"/>
</dbReference>
<dbReference type="EMBL" id="OX465081">
    <property type="protein sequence ID" value="CAI9283956.1"/>
    <property type="molecule type" value="Genomic_DNA"/>
</dbReference>
<gene>
    <name evidence="2" type="ORF">LSALG_LOCUS23522</name>
</gene>
<accession>A0AA35Z113</accession>
<keyword evidence="3" id="KW-1185">Reference proteome</keyword>
<evidence type="ECO:0000313" key="3">
    <source>
        <dbReference type="Proteomes" id="UP001177003"/>
    </source>
</evidence>
<organism evidence="2 3">
    <name type="scientific">Lactuca saligna</name>
    <name type="common">Willowleaf lettuce</name>
    <dbReference type="NCBI Taxonomy" id="75948"/>
    <lineage>
        <taxon>Eukaryota</taxon>
        <taxon>Viridiplantae</taxon>
        <taxon>Streptophyta</taxon>
        <taxon>Embryophyta</taxon>
        <taxon>Tracheophyta</taxon>
        <taxon>Spermatophyta</taxon>
        <taxon>Magnoliopsida</taxon>
        <taxon>eudicotyledons</taxon>
        <taxon>Gunneridae</taxon>
        <taxon>Pentapetalae</taxon>
        <taxon>asterids</taxon>
        <taxon>campanulids</taxon>
        <taxon>Asterales</taxon>
        <taxon>Asteraceae</taxon>
        <taxon>Cichorioideae</taxon>
        <taxon>Cichorieae</taxon>
        <taxon>Lactucinae</taxon>
        <taxon>Lactuca</taxon>
    </lineage>
</organism>
<sequence>MATARSLVRYHTTKELESFMFSIGFVPDHGIQIPLPDASLYSTPEGKVGIPITLFEAGLRSPTTDFFNLIIREYGFSVREMTLIAINKIVGFELLYRALGHQPTVPAFRYFFNASTQSGTRTLSRSG</sequence>
<protein>
    <recommendedName>
        <fullName evidence="1">Transposase (putative) gypsy type domain-containing protein</fullName>
    </recommendedName>
</protein>